<proteinExistence type="predicted"/>
<evidence type="ECO:0008006" key="4">
    <source>
        <dbReference type="Google" id="ProtNLM"/>
    </source>
</evidence>
<dbReference type="EMBL" id="LNIX01000005">
    <property type="protein sequence ID" value="OXA54927.1"/>
    <property type="molecule type" value="Genomic_DNA"/>
</dbReference>
<feature type="transmembrane region" description="Helical" evidence="1">
    <location>
        <begin position="257"/>
        <end position="276"/>
    </location>
</feature>
<name>A0A226ECY4_FOLCA</name>
<protein>
    <recommendedName>
        <fullName evidence="4">Ionotropic glutamate receptor C-terminal domain-containing protein</fullName>
    </recommendedName>
</protein>
<reference evidence="2 3" key="1">
    <citation type="submission" date="2015-12" db="EMBL/GenBank/DDBJ databases">
        <title>The genome of Folsomia candida.</title>
        <authorList>
            <person name="Faddeeva A."/>
            <person name="Derks M.F."/>
            <person name="Anvar Y."/>
            <person name="Smit S."/>
            <person name="Van Straalen N."/>
            <person name="Roelofs D."/>
        </authorList>
    </citation>
    <scope>NUCLEOTIDE SEQUENCE [LARGE SCALE GENOMIC DNA]</scope>
    <source>
        <strain evidence="2 3">VU population</strain>
        <tissue evidence="2">Whole body</tissue>
    </source>
</reference>
<dbReference type="Gene3D" id="1.10.287.70">
    <property type="match status" value="1"/>
</dbReference>
<sequence length="488" mass="56801">MTIVTLESSRDNHDYLYFWAGYYFRISVLFMAQGNQLKVCAWFRNELHSDTLLLYQNQPFSCDAGRNDNLINRSVSDVSKEFTVQSHQWEYGWRNSKDLSHLNINMLEELRNPFDTRIYKPQLHNILEIIFKSANETFDMTLKCQGPGRCSIMTDGTAVILWQEWTLIITHITGLEFVSCYRDEYLNFKFYITPFNPSMWVMLTISIVSIVIITTCFTFLSDYVNTSASIWLYVLATIFEESCSLPTKIERGIVFRLVLGSWCLMSVILTNCYNGVMITELNAPHEAWKPKLFDDLICKRMPVHHAYESCKGIAFYFSNYMNLIPLPVDAKELQKYGFNGTDKIQLGWYTGAIAQLINNSITRKTGKRPKHGYIQEFVNPFAQNECFHLFSLPNGYASGFPDLPEFLRHLFNALMARRWWHVESCKHTKAPIPLQELNLLHPMHTHHLNGFHYSNPNQTLLQLRHNLERELLQCGKSVYIANPQMIKA</sequence>
<evidence type="ECO:0000313" key="3">
    <source>
        <dbReference type="Proteomes" id="UP000198287"/>
    </source>
</evidence>
<keyword evidence="3" id="KW-1185">Reference proteome</keyword>
<feature type="transmembrane region" description="Helical" evidence="1">
    <location>
        <begin position="199"/>
        <end position="220"/>
    </location>
</feature>
<dbReference type="AlphaFoldDB" id="A0A226ECY4"/>
<comment type="caution">
    <text evidence="2">The sequence shown here is derived from an EMBL/GenBank/DDBJ whole genome shotgun (WGS) entry which is preliminary data.</text>
</comment>
<evidence type="ECO:0000256" key="1">
    <source>
        <dbReference type="SAM" id="Phobius"/>
    </source>
</evidence>
<dbReference type="Proteomes" id="UP000198287">
    <property type="component" value="Unassembled WGS sequence"/>
</dbReference>
<evidence type="ECO:0000313" key="2">
    <source>
        <dbReference type="EMBL" id="OXA54927.1"/>
    </source>
</evidence>
<organism evidence="2 3">
    <name type="scientific">Folsomia candida</name>
    <name type="common">Springtail</name>
    <dbReference type="NCBI Taxonomy" id="158441"/>
    <lineage>
        <taxon>Eukaryota</taxon>
        <taxon>Metazoa</taxon>
        <taxon>Ecdysozoa</taxon>
        <taxon>Arthropoda</taxon>
        <taxon>Hexapoda</taxon>
        <taxon>Collembola</taxon>
        <taxon>Entomobryomorpha</taxon>
        <taxon>Isotomoidea</taxon>
        <taxon>Isotomidae</taxon>
        <taxon>Proisotominae</taxon>
        <taxon>Folsomia</taxon>
    </lineage>
</organism>
<keyword evidence="1" id="KW-0812">Transmembrane</keyword>
<gene>
    <name evidence="2" type="ORF">Fcan01_11862</name>
</gene>
<accession>A0A226ECY4</accession>
<keyword evidence="1" id="KW-1133">Transmembrane helix</keyword>
<keyword evidence="1" id="KW-0472">Membrane</keyword>